<proteinExistence type="predicted"/>
<name>A0ABZ3F2Z2_9FIRM</name>
<dbReference type="EMBL" id="CP146256">
    <property type="protein sequence ID" value="XAH75841.1"/>
    <property type="molecule type" value="Genomic_DNA"/>
</dbReference>
<dbReference type="Proteomes" id="UP001451571">
    <property type="component" value="Chromosome"/>
</dbReference>
<reference evidence="1 2" key="1">
    <citation type="submission" date="2024-02" db="EMBL/GenBank/DDBJ databases">
        <title>Bacterial strain from lacustrine sediment.</title>
        <authorList>
            <person name="Petit C."/>
            <person name="Fadhlaoui K."/>
        </authorList>
    </citation>
    <scope>NUCLEOTIDE SEQUENCE [LARGE SCALE GENOMIC DNA]</scope>
    <source>
        <strain evidence="1 2">IPX-CK</strain>
    </source>
</reference>
<organism evidence="1 2">
    <name type="scientific">Kineothrix sedimenti</name>
    <dbReference type="NCBI Taxonomy" id="3123317"/>
    <lineage>
        <taxon>Bacteria</taxon>
        <taxon>Bacillati</taxon>
        <taxon>Bacillota</taxon>
        <taxon>Clostridia</taxon>
        <taxon>Lachnospirales</taxon>
        <taxon>Lachnospiraceae</taxon>
        <taxon>Kineothrix</taxon>
    </lineage>
</organism>
<gene>
    <name evidence="1" type="ORF">V6984_08825</name>
</gene>
<evidence type="ECO:0000313" key="2">
    <source>
        <dbReference type="Proteomes" id="UP001451571"/>
    </source>
</evidence>
<accession>A0ABZ3F2Z2</accession>
<evidence type="ECO:0000313" key="1">
    <source>
        <dbReference type="EMBL" id="XAH75841.1"/>
    </source>
</evidence>
<keyword evidence="2" id="KW-1185">Reference proteome</keyword>
<dbReference type="RefSeq" id="WP_342759417.1">
    <property type="nucleotide sequence ID" value="NZ_CP146256.1"/>
</dbReference>
<protein>
    <submittedName>
        <fullName evidence="1">Uncharacterized protein</fullName>
    </submittedName>
</protein>
<sequence length="150" mass="17381">MKIQIDSNNYITGWSIVGISNGSVDMDYLPEDEVIYYPAYQLLSKEIIKTITVNEPILKQREETFPIFDGGGIDTGETITEIVEYYEDNFIEKEVVEIEYYYQLDEHKKQQILYEIQNPPTPPPSLREKITSLETGLDEMANIIIIMSME</sequence>